<dbReference type="Pfam" id="PF00480">
    <property type="entry name" value="ROK"/>
    <property type="match status" value="1"/>
</dbReference>
<reference evidence="2 3" key="1">
    <citation type="submission" date="2018-11" db="EMBL/GenBank/DDBJ databases">
        <title>Trebonia kvetii gen.nov., sp.nov., a novel acidophilic actinobacterium, and proposal of the new actinobacterial family Treboniaceae fam. nov.</title>
        <authorList>
            <person name="Rapoport D."/>
            <person name="Sagova-Mareckova M."/>
            <person name="Sedlacek I."/>
            <person name="Provaznik J."/>
            <person name="Kralova S."/>
            <person name="Pavlinic D."/>
            <person name="Benes V."/>
            <person name="Kopecky J."/>
        </authorList>
    </citation>
    <scope>NUCLEOTIDE SEQUENCE [LARGE SCALE GENOMIC DNA]</scope>
    <source>
        <strain evidence="2 3">15Tr583</strain>
    </source>
</reference>
<dbReference type="Gene3D" id="1.10.10.10">
    <property type="entry name" value="Winged helix-like DNA-binding domain superfamily/Winged helix DNA-binding domain"/>
    <property type="match status" value="1"/>
</dbReference>
<comment type="caution">
    <text evidence="2">The sequence shown here is derived from an EMBL/GenBank/DDBJ whole genome shotgun (WGS) entry which is preliminary data.</text>
</comment>
<dbReference type="PANTHER" id="PTHR18964">
    <property type="entry name" value="ROK (REPRESSOR, ORF, KINASE) FAMILY"/>
    <property type="match status" value="1"/>
</dbReference>
<name>A0A6P2BZU8_9ACTN</name>
<evidence type="ECO:0000313" key="2">
    <source>
        <dbReference type="EMBL" id="TVZ04217.1"/>
    </source>
</evidence>
<dbReference type="InterPro" id="IPR000600">
    <property type="entry name" value="ROK"/>
</dbReference>
<dbReference type="SUPFAM" id="SSF46785">
    <property type="entry name" value="Winged helix' DNA-binding domain"/>
    <property type="match status" value="1"/>
</dbReference>
<dbReference type="AlphaFoldDB" id="A0A6P2BZU8"/>
<sequence length="420" mass="42438">MAEEPAGAALAAGTATVLPTGLSAARPALIRALNEQLLLEHIRSSGPYSRADLARVSGLSKPTVSLALGNLERAGLVRLAGHRTGMPGRTAVLYEVRPEAGFVLGLDIGLRYLRGAVADLAGVVRARVSVPVRAATVGDRVAELVDLADELCARAGIDRSAVTQTVVGSPGVYDPQRNLMALTGGLPDWDRPEAIAGLRAAFGPALTIENDVDAAALAEQALGVGRETDSFAFVHVGTGIGMGLVLGGRLVRGVHGVAGEIAFLPLGGDPPAWADAALDAAIVPPEAQRRGTLETAAGADGIVRAAHRRGLTGLATAHSVFEAAAAGDRHAVAVVLREARLVAAAICCVIAVADPALVVLGGGIGQAPGFAEAVTAELAAIAPVRPEVRVSALGTDVVVTGCLAEGVSLAWTQLTAATVP</sequence>
<evidence type="ECO:0000313" key="3">
    <source>
        <dbReference type="Proteomes" id="UP000460272"/>
    </source>
</evidence>
<accession>A0A6P2BZU8</accession>
<evidence type="ECO:0000256" key="1">
    <source>
        <dbReference type="ARBA" id="ARBA00006479"/>
    </source>
</evidence>
<dbReference type="InterPro" id="IPR043129">
    <property type="entry name" value="ATPase_NBD"/>
</dbReference>
<dbReference type="Proteomes" id="UP000460272">
    <property type="component" value="Unassembled WGS sequence"/>
</dbReference>
<dbReference type="Gene3D" id="3.30.420.40">
    <property type="match status" value="2"/>
</dbReference>
<organism evidence="2 3">
    <name type="scientific">Trebonia kvetii</name>
    <dbReference type="NCBI Taxonomy" id="2480626"/>
    <lineage>
        <taxon>Bacteria</taxon>
        <taxon>Bacillati</taxon>
        <taxon>Actinomycetota</taxon>
        <taxon>Actinomycetes</taxon>
        <taxon>Streptosporangiales</taxon>
        <taxon>Treboniaceae</taxon>
        <taxon>Trebonia</taxon>
    </lineage>
</organism>
<dbReference type="SUPFAM" id="SSF53067">
    <property type="entry name" value="Actin-like ATPase domain"/>
    <property type="match status" value="1"/>
</dbReference>
<dbReference type="Pfam" id="PF13412">
    <property type="entry name" value="HTH_24"/>
    <property type="match status" value="1"/>
</dbReference>
<keyword evidence="3" id="KW-1185">Reference proteome</keyword>
<dbReference type="InterPro" id="IPR036388">
    <property type="entry name" value="WH-like_DNA-bd_sf"/>
</dbReference>
<comment type="similarity">
    <text evidence="1">Belongs to the ROK (NagC/XylR) family.</text>
</comment>
<proteinExistence type="inferred from homology"/>
<protein>
    <submittedName>
        <fullName evidence="2">ROK family protein</fullName>
    </submittedName>
</protein>
<dbReference type="PANTHER" id="PTHR18964:SF149">
    <property type="entry name" value="BIFUNCTIONAL UDP-N-ACETYLGLUCOSAMINE 2-EPIMERASE_N-ACETYLMANNOSAMINE KINASE"/>
    <property type="match status" value="1"/>
</dbReference>
<dbReference type="EMBL" id="RPFW01000003">
    <property type="protein sequence ID" value="TVZ04217.1"/>
    <property type="molecule type" value="Genomic_DNA"/>
</dbReference>
<dbReference type="OrthoDB" id="37575at2"/>
<gene>
    <name evidence="2" type="ORF">EAS64_17660</name>
</gene>
<dbReference type="RefSeq" id="WP_145854086.1">
    <property type="nucleotide sequence ID" value="NZ_RPFW01000003.1"/>
</dbReference>
<dbReference type="InterPro" id="IPR036390">
    <property type="entry name" value="WH_DNA-bd_sf"/>
</dbReference>